<sequence length="1065" mass="121057">MAPSATNDENECGEGYLPVADNPTEIKRIKLFIRPPTPPTIEQVCGTKAIRNKLNTKAIPYYDKLTIRRKARLDLIRDQIPRLEGSVPPTALPPWFEMDMNVKIPYVKAPEKYFYYARGKLGEPLHRCHPFYTVYDQRNQVRVVTTPYNALHDPSVRTYLFQPSVKSFLNQQGLINERSEVFCSQREFNQFRGYLNTLFNDEVGQAVRRRDSDWKYQRQQMLNIQSYFSRTGCHGHQAFLNSRRVRAKAIQREARKNRMQKHNDRERRIEIQMMHFREQKAQENLIRVILGYQRDQRTAERLCRLRCQRMMVQQELLQSLLDLEVQAETRRKNNIILAAKTAELTKINWVDDKLEFGKAKMEHNRQLEEALRLENEANAIKRQRRVEYGRAMMPIDIEIAKDDMRKTWEIVRKFARRWLDKVRRRLNAPKDLLHESVWLGNSKGVLDDTLKDLKELSGYDGVFERWDILIRGGHHSMQKEACDETLTGACAADTGKHATVGSDHGDREKQEKREKRKKYMEQHQKKPEIPLEKCDSEKEIPKKLKKHKAKDKKTEGMDSKQVKRAKNRQEVAKHPIVQAEQELFILPPCQPEPAPTCLTGPPAITLSSDEGLTLLISSSSQPVPEQTYLTGPPGPTYLPPEPTYVPSGPTYLPPGPTYLQPGPTYLPPGPPEQPCLTGPPGSTSSLDQGSTSSLPPDPRLMQPSLCKVTEDAPPSEQSSLVLGDKLPDNRPAAQQSTACLPARKTSSEDFSWVDKIIRNQQTVLQNEKDIVGQGDEDAIEGLIDKRNLSRVASLIAEKALCNQFRGLNDQLDDLCSDDQSHKNLPSAKPRPSDYSFVDQIINDKRDALQKEQKDICKEDPIACESASHGRVAPRPSDYSFVDQVINEQRDALQKEQEAICKEDPIVCQSVSNSRVPPRPSDYSFVDQVINEQRDALQKEQEAICKEDPIACKSISDAQVPPPSDGPRPTLIASELVDQVIKEKKESLERSMNQPNLAAVSEPALPLASSSSSGYLDPNEAGISMIRSEVRLQLNALRGELDYLKSQLAFQGILKPDDDHPSPPPR</sequence>
<evidence type="ECO:0000313" key="3">
    <source>
        <dbReference type="Proteomes" id="UP000198287"/>
    </source>
</evidence>
<dbReference type="AlphaFoldDB" id="A0A226EU89"/>
<dbReference type="Proteomes" id="UP000198287">
    <property type="component" value="Unassembled WGS sequence"/>
</dbReference>
<feature type="compositionally biased region" description="Pro residues" evidence="1">
    <location>
        <begin position="664"/>
        <end position="673"/>
    </location>
</feature>
<organism evidence="2 3">
    <name type="scientific">Folsomia candida</name>
    <name type="common">Springtail</name>
    <dbReference type="NCBI Taxonomy" id="158441"/>
    <lineage>
        <taxon>Eukaryota</taxon>
        <taxon>Metazoa</taxon>
        <taxon>Ecdysozoa</taxon>
        <taxon>Arthropoda</taxon>
        <taxon>Hexapoda</taxon>
        <taxon>Collembola</taxon>
        <taxon>Entomobryomorpha</taxon>
        <taxon>Isotomoidea</taxon>
        <taxon>Isotomidae</taxon>
        <taxon>Proisotominae</taxon>
        <taxon>Folsomia</taxon>
    </lineage>
</organism>
<accession>A0A226EU89</accession>
<gene>
    <name evidence="2" type="ORF">Fcan01_05027</name>
</gene>
<evidence type="ECO:0000256" key="1">
    <source>
        <dbReference type="SAM" id="MobiDB-lite"/>
    </source>
</evidence>
<dbReference type="EMBL" id="LNIX01000002">
    <property type="protein sequence ID" value="OXA60717.1"/>
    <property type="molecule type" value="Genomic_DNA"/>
</dbReference>
<name>A0A226EU89_FOLCA</name>
<comment type="caution">
    <text evidence="2">The sequence shown here is derived from an EMBL/GenBank/DDBJ whole genome shotgun (WGS) entry which is preliminary data.</text>
</comment>
<feature type="region of interest" description="Disordered" evidence="1">
    <location>
        <begin position="618"/>
        <end position="744"/>
    </location>
</feature>
<proteinExistence type="predicted"/>
<feature type="compositionally biased region" description="Basic and acidic residues" evidence="1">
    <location>
        <begin position="552"/>
        <end position="570"/>
    </location>
</feature>
<dbReference type="STRING" id="158441.A0A226EU89"/>
<feature type="compositionally biased region" description="Pro residues" evidence="1">
    <location>
        <begin position="632"/>
        <end position="643"/>
    </location>
</feature>
<feature type="region of interest" description="Disordered" evidence="1">
    <location>
        <begin position="495"/>
        <end position="528"/>
    </location>
</feature>
<reference evidence="2 3" key="1">
    <citation type="submission" date="2015-12" db="EMBL/GenBank/DDBJ databases">
        <title>The genome of Folsomia candida.</title>
        <authorList>
            <person name="Faddeeva A."/>
            <person name="Derks M.F."/>
            <person name="Anvar Y."/>
            <person name="Smit S."/>
            <person name="Van Straalen N."/>
            <person name="Roelofs D."/>
        </authorList>
    </citation>
    <scope>NUCLEOTIDE SEQUENCE [LARGE SCALE GENOMIC DNA]</scope>
    <source>
        <strain evidence="2 3">VU population</strain>
        <tissue evidence="2">Whole body</tissue>
    </source>
</reference>
<evidence type="ECO:0000313" key="2">
    <source>
        <dbReference type="EMBL" id="OXA60717.1"/>
    </source>
</evidence>
<keyword evidence="3" id="KW-1185">Reference proteome</keyword>
<feature type="compositionally biased region" description="Basic and acidic residues" evidence="1">
    <location>
        <begin position="503"/>
        <end position="528"/>
    </location>
</feature>
<protein>
    <submittedName>
        <fullName evidence="2">Fibrous sheath-interacting protein 2</fullName>
    </submittedName>
</protein>
<feature type="compositionally biased region" description="Low complexity" evidence="1">
    <location>
        <begin position="681"/>
        <end position="694"/>
    </location>
</feature>
<feature type="region of interest" description="Disordered" evidence="1">
    <location>
        <begin position="543"/>
        <end position="570"/>
    </location>
</feature>